<protein>
    <submittedName>
        <fullName evidence="1">Uncharacterized protein</fullName>
    </submittedName>
</protein>
<dbReference type="Proteomes" id="UP000295064">
    <property type="component" value="Unassembled WGS sequence"/>
</dbReference>
<evidence type="ECO:0000313" key="2">
    <source>
        <dbReference type="EMBL" id="TDW07332.1"/>
    </source>
</evidence>
<dbReference type="EMBL" id="SNWX01000001">
    <property type="protein sequence ID" value="TDO95129.1"/>
    <property type="molecule type" value="Genomic_DNA"/>
</dbReference>
<gene>
    <name evidence="2" type="ORF">C8C77_102134</name>
    <name evidence="1" type="ORF">DFR79_101128</name>
</gene>
<name>A0A4R6M555_9FIRM</name>
<proteinExistence type="predicted"/>
<dbReference type="AlphaFoldDB" id="A0A4R6M555"/>
<comment type="caution">
    <text evidence="1">The sequence shown here is derived from an EMBL/GenBank/DDBJ whole genome shotgun (WGS) entry which is preliminary data.</text>
</comment>
<reference evidence="3 4" key="1">
    <citation type="submission" date="2019-03" db="EMBL/GenBank/DDBJ databases">
        <title>Subsurface microbial communities from deep shales in Ohio and West Virginia, USA.</title>
        <authorList>
            <person name="Wrighton K."/>
        </authorList>
    </citation>
    <scope>NUCLEOTIDE SEQUENCE [LARGE SCALE GENOMIC DNA]</scope>
    <source>
        <strain evidence="1 4">MA284_T2</strain>
        <strain evidence="2 3">MSL9.2</strain>
    </source>
</reference>
<sequence>MKNSQLQILILLTLLLLGVTMLELGISFQDLMSF</sequence>
<accession>A0A4R6M555</accession>
<organism evidence="1 4">
    <name type="scientific">Halanaerobium saccharolyticum</name>
    <dbReference type="NCBI Taxonomy" id="43595"/>
    <lineage>
        <taxon>Bacteria</taxon>
        <taxon>Bacillati</taxon>
        <taxon>Bacillota</taxon>
        <taxon>Clostridia</taxon>
        <taxon>Halanaerobiales</taxon>
        <taxon>Halanaerobiaceae</taxon>
        <taxon>Halanaerobium</taxon>
    </lineage>
</organism>
<evidence type="ECO:0000313" key="1">
    <source>
        <dbReference type="EMBL" id="TDO95129.1"/>
    </source>
</evidence>
<dbReference type="EMBL" id="SODA01000002">
    <property type="protein sequence ID" value="TDW07332.1"/>
    <property type="molecule type" value="Genomic_DNA"/>
</dbReference>
<evidence type="ECO:0000313" key="4">
    <source>
        <dbReference type="Proteomes" id="UP000295064"/>
    </source>
</evidence>
<evidence type="ECO:0000313" key="3">
    <source>
        <dbReference type="Proteomes" id="UP000294697"/>
    </source>
</evidence>
<dbReference type="Proteomes" id="UP000294697">
    <property type="component" value="Unassembled WGS sequence"/>
</dbReference>